<dbReference type="InterPro" id="IPR013087">
    <property type="entry name" value="Znf_C2H2_type"/>
</dbReference>
<keyword evidence="3" id="KW-1185">Reference proteome</keyword>
<proteinExistence type="predicted"/>
<dbReference type="Pfam" id="PF12013">
    <property type="entry name" value="OrsD"/>
    <property type="match status" value="1"/>
</dbReference>
<dbReference type="GO" id="GO:0000981">
    <property type="term" value="F:DNA-binding transcription factor activity, RNA polymerase II-specific"/>
    <property type="evidence" value="ECO:0007669"/>
    <property type="project" value="TreeGrafter"/>
</dbReference>
<reference evidence="2" key="1">
    <citation type="journal article" date="2020" name="Stud. Mycol.">
        <title>101 Dothideomycetes genomes: a test case for predicting lifestyles and emergence of pathogens.</title>
        <authorList>
            <person name="Haridas S."/>
            <person name="Albert R."/>
            <person name="Binder M."/>
            <person name="Bloem J."/>
            <person name="Labutti K."/>
            <person name="Salamov A."/>
            <person name="Andreopoulos B."/>
            <person name="Baker S."/>
            <person name="Barry K."/>
            <person name="Bills G."/>
            <person name="Bluhm B."/>
            <person name="Cannon C."/>
            <person name="Castanera R."/>
            <person name="Culley D."/>
            <person name="Daum C."/>
            <person name="Ezra D."/>
            <person name="Gonzalez J."/>
            <person name="Henrissat B."/>
            <person name="Kuo A."/>
            <person name="Liang C."/>
            <person name="Lipzen A."/>
            <person name="Lutzoni F."/>
            <person name="Magnuson J."/>
            <person name="Mondo S."/>
            <person name="Nolan M."/>
            <person name="Ohm R."/>
            <person name="Pangilinan J."/>
            <person name="Park H.-J."/>
            <person name="Ramirez L."/>
            <person name="Alfaro M."/>
            <person name="Sun H."/>
            <person name="Tritt A."/>
            <person name="Yoshinaga Y."/>
            <person name="Zwiers L.-H."/>
            <person name="Turgeon B."/>
            <person name="Goodwin S."/>
            <person name="Spatafora J."/>
            <person name="Crous P."/>
            <person name="Grigoriev I."/>
        </authorList>
    </citation>
    <scope>NUCLEOTIDE SEQUENCE</scope>
    <source>
        <strain evidence="2">CBS 122367</strain>
    </source>
</reference>
<gene>
    <name evidence="2" type="ORF">K458DRAFT_291114</name>
</gene>
<evidence type="ECO:0000259" key="1">
    <source>
        <dbReference type="PROSITE" id="PS00028"/>
    </source>
</evidence>
<dbReference type="OrthoDB" id="416217at2759"/>
<accession>A0A6G1JH30</accession>
<evidence type="ECO:0000313" key="2">
    <source>
        <dbReference type="EMBL" id="KAF2689453.1"/>
    </source>
</evidence>
<dbReference type="AlphaFoldDB" id="A0A6G1JH30"/>
<sequence length="480" mass="53402">MPPLRLGPNNFLEYDSRYGVLICRECQYAIQKSALQSHLLRHKIYREQRQRLLSSIAQLNLFEPDEVPLPARGSPPIDGLPIISGYCCTAVNCGNLCASTKRMRRHRSEVHGHSETEVFSEIARPANLQTFFRGTKIRYFEVTPSAAEGTAGAVNEQLQRRPSPAHHSPTPLETPSKAFPLGIDLEILTYFHHFTATTSLTLPCADFAQNALHGWQTDVVLLALQRRWLMCGLLAISAIHLAMLTTDTDIERVHRERSAQLFSEFVAGWEMSAEMDENVVMAAVQLRRILRCTRDFIIPELVLSPNGMLDDNAYTLEETFSHASRILSATSLSDAGNFGASFPGDPMLSATLSRLDALPSRMTEALGRPESTGNVFIVLSAIATLVESCSGSFASDDPGMAWRAMASWLTKVPNHFHSMVSRRDPSALVVLAHWAATLIKRAENCGCWFLRGSTEAVLRFVEQRLPRDDREIPSLIEGLE</sequence>
<dbReference type="PROSITE" id="PS00028">
    <property type="entry name" value="ZINC_FINGER_C2H2_1"/>
    <property type="match status" value="1"/>
</dbReference>
<dbReference type="EMBL" id="MU005572">
    <property type="protein sequence ID" value="KAF2689453.1"/>
    <property type="molecule type" value="Genomic_DNA"/>
</dbReference>
<dbReference type="Proteomes" id="UP000799291">
    <property type="component" value="Unassembled WGS sequence"/>
</dbReference>
<dbReference type="PANTHER" id="PTHR47657">
    <property type="entry name" value="STEROL REGULATORY ELEMENT-BINDING PROTEIN ECM22"/>
    <property type="match status" value="1"/>
</dbReference>
<dbReference type="InterPro" id="IPR052400">
    <property type="entry name" value="Zn2-C6_fungal_TF"/>
</dbReference>
<dbReference type="InterPro" id="IPR022698">
    <property type="entry name" value="OrsD"/>
</dbReference>
<dbReference type="PANTHER" id="PTHR47657:SF3">
    <property type="entry name" value="ORSELLINIC ACID_F9775 BIOSYNTHESIS CLUSTER PROTEIN D-RELATED"/>
    <property type="match status" value="1"/>
</dbReference>
<evidence type="ECO:0000313" key="3">
    <source>
        <dbReference type="Proteomes" id="UP000799291"/>
    </source>
</evidence>
<organism evidence="2 3">
    <name type="scientific">Lentithecium fluviatile CBS 122367</name>
    <dbReference type="NCBI Taxonomy" id="1168545"/>
    <lineage>
        <taxon>Eukaryota</taxon>
        <taxon>Fungi</taxon>
        <taxon>Dikarya</taxon>
        <taxon>Ascomycota</taxon>
        <taxon>Pezizomycotina</taxon>
        <taxon>Dothideomycetes</taxon>
        <taxon>Pleosporomycetidae</taxon>
        <taxon>Pleosporales</taxon>
        <taxon>Massarineae</taxon>
        <taxon>Lentitheciaceae</taxon>
        <taxon>Lentithecium</taxon>
    </lineage>
</organism>
<dbReference type="SMART" id="SM00355">
    <property type="entry name" value="ZnF_C2H2"/>
    <property type="match status" value="2"/>
</dbReference>
<name>A0A6G1JH30_9PLEO</name>
<feature type="domain" description="C2H2-type" evidence="1">
    <location>
        <begin position="88"/>
        <end position="111"/>
    </location>
</feature>
<protein>
    <recommendedName>
        <fullName evidence="1">C2H2-type domain-containing protein</fullName>
    </recommendedName>
</protein>